<name>A0A9P9RC42_FUSSL</name>
<proteinExistence type="predicted"/>
<dbReference type="AlphaFoldDB" id="A0A9P9RC42"/>
<evidence type="ECO:0000313" key="2">
    <source>
        <dbReference type="Proteomes" id="UP000736672"/>
    </source>
</evidence>
<dbReference type="EMBL" id="JAGTJS010000002">
    <property type="protein sequence ID" value="KAH7273369.1"/>
    <property type="molecule type" value="Genomic_DNA"/>
</dbReference>
<keyword evidence="2" id="KW-1185">Reference proteome</keyword>
<gene>
    <name evidence="1" type="ORF">B0J15DRAFT_98337</name>
</gene>
<sequence>MRASLRCASLTGTRTLTLTGKPAETHRGSKKCNKSTRSAADGSRMRICSCLSLAAPNLVEYYAVDDLEDASEATLRALPRRERRSVKDPVMLKLVLDEQHGQGHGHGGKAALLIAERSLAWPWSRVGLDWFVIKIERGSRAWRGDYLPTEEVHGGRKACGRGCRRLGWNCGCYRQRLRDRGNTNNTFLETDTMQQAEAKLL</sequence>
<protein>
    <submittedName>
        <fullName evidence="1">Uncharacterized protein</fullName>
    </submittedName>
</protein>
<reference evidence="1" key="1">
    <citation type="journal article" date="2021" name="Nat. Commun.">
        <title>Genetic determinants of endophytism in the Arabidopsis root mycobiome.</title>
        <authorList>
            <person name="Mesny F."/>
            <person name="Miyauchi S."/>
            <person name="Thiergart T."/>
            <person name="Pickel B."/>
            <person name="Atanasova L."/>
            <person name="Karlsson M."/>
            <person name="Huettel B."/>
            <person name="Barry K.W."/>
            <person name="Haridas S."/>
            <person name="Chen C."/>
            <person name="Bauer D."/>
            <person name="Andreopoulos W."/>
            <person name="Pangilinan J."/>
            <person name="LaButti K."/>
            <person name="Riley R."/>
            <person name="Lipzen A."/>
            <person name="Clum A."/>
            <person name="Drula E."/>
            <person name="Henrissat B."/>
            <person name="Kohler A."/>
            <person name="Grigoriev I.V."/>
            <person name="Martin F.M."/>
            <person name="Hacquard S."/>
        </authorList>
    </citation>
    <scope>NUCLEOTIDE SEQUENCE</scope>
    <source>
        <strain evidence="1">FSSC 5 MPI-SDFR-AT-0091</strain>
    </source>
</reference>
<evidence type="ECO:0000313" key="1">
    <source>
        <dbReference type="EMBL" id="KAH7273369.1"/>
    </source>
</evidence>
<accession>A0A9P9RC42</accession>
<comment type="caution">
    <text evidence="1">The sequence shown here is derived from an EMBL/GenBank/DDBJ whole genome shotgun (WGS) entry which is preliminary data.</text>
</comment>
<dbReference type="Proteomes" id="UP000736672">
    <property type="component" value="Unassembled WGS sequence"/>
</dbReference>
<organism evidence="1 2">
    <name type="scientific">Fusarium solani</name>
    <name type="common">Filamentous fungus</name>
    <dbReference type="NCBI Taxonomy" id="169388"/>
    <lineage>
        <taxon>Eukaryota</taxon>
        <taxon>Fungi</taxon>
        <taxon>Dikarya</taxon>
        <taxon>Ascomycota</taxon>
        <taxon>Pezizomycotina</taxon>
        <taxon>Sordariomycetes</taxon>
        <taxon>Hypocreomycetidae</taxon>
        <taxon>Hypocreales</taxon>
        <taxon>Nectriaceae</taxon>
        <taxon>Fusarium</taxon>
        <taxon>Fusarium solani species complex</taxon>
    </lineage>
</organism>